<dbReference type="SUPFAM" id="SSF56496">
    <property type="entry name" value="Fibrinogen C-terminal domain-like"/>
    <property type="match status" value="1"/>
</dbReference>
<proteinExistence type="predicted"/>
<reference evidence="2" key="1">
    <citation type="submission" date="2017-05" db="UniProtKB">
        <authorList>
            <consortium name="EnsemblMetazoa"/>
        </authorList>
    </citation>
    <scope>IDENTIFICATION</scope>
</reference>
<dbReference type="AlphaFoldDB" id="A0A1X7TL22"/>
<feature type="transmembrane region" description="Helical" evidence="1">
    <location>
        <begin position="67"/>
        <end position="95"/>
    </location>
</feature>
<keyword evidence="1" id="KW-0812">Transmembrane</keyword>
<keyword evidence="1" id="KW-0472">Membrane</keyword>
<dbReference type="EnsemblMetazoa" id="Aqu2.1.15594_001">
    <property type="protein sequence ID" value="Aqu2.1.15594_001"/>
    <property type="gene ID" value="Aqu2.1.15594"/>
</dbReference>
<accession>A0A1X7TL22</accession>
<dbReference type="InterPro" id="IPR036056">
    <property type="entry name" value="Fibrinogen-like_C"/>
</dbReference>
<evidence type="ECO:0008006" key="3">
    <source>
        <dbReference type="Google" id="ProtNLM"/>
    </source>
</evidence>
<dbReference type="eggNOG" id="KOG4183">
    <property type="taxonomic scope" value="Eukaryota"/>
</dbReference>
<name>A0A1X7TL22_AMPQE</name>
<protein>
    <recommendedName>
        <fullName evidence="3">Fibrinogen C-terminal domain-containing protein</fullName>
    </recommendedName>
</protein>
<evidence type="ECO:0000313" key="2">
    <source>
        <dbReference type="EnsemblMetazoa" id="Aqu2.1.15594_001"/>
    </source>
</evidence>
<evidence type="ECO:0000256" key="1">
    <source>
        <dbReference type="SAM" id="Phobius"/>
    </source>
</evidence>
<sequence length="503" mass="55527">SMDRFINDVYYRSPPDQPRGPHQDANGYELVDLSIKTNVQSIKTKPKDKRAKRDARASKKPAWSKPVIVLTILLSLMLALLVIMLCMIIAVIAVIPAKDDLSAPDLSCNCTELIDDLIYQESFPNFTQWADDVVHSVRESFPNFTLWSDHVVYNVKDSLMQQTNDVVHRVNTNVTLSIPKFTEIDSQILQTARTSAQDLASITSTLVTVTSTLTTVTDTLASLQDTSTSTAGVVDDILARTRETLTVLANLFPVSCKQILTQFPSSPSDYYTLASNNGSTYSAYCNMEELCGSGEGWTRLAYLDMSDSTVNCPSGFRLYYSGGVRACGRPTTNGGSCASVQFSSNGIRYSQICGRVTGYKYNSPDAVIYGYSNINSTYVDGVSITRGSLRNHVWTLIASWQENYCPCSTSSSYSVPSFVGSHYFCEFASSSGYSNQIDISYPLWDGQGCSYNDRACCSAPGIPWFHRDYGNTTSTDYIELRVCGDQGTSNEDVPVGYYEIYVK</sequence>
<organism evidence="2">
    <name type="scientific">Amphimedon queenslandica</name>
    <name type="common">Sponge</name>
    <dbReference type="NCBI Taxonomy" id="400682"/>
    <lineage>
        <taxon>Eukaryota</taxon>
        <taxon>Metazoa</taxon>
        <taxon>Porifera</taxon>
        <taxon>Demospongiae</taxon>
        <taxon>Heteroscleromorpha</taxon>
        <taxon>Haplosclerida</taxon>
        <taxon>Niphatidae</taxon>
        <taxon>Amphimedon</taxon>
    </lineage>
</organism>
<keyword evidence="1" id="KW-1133">Transmembrane helix</keyword>
<dbReference type="InParanoid" id="A0A1X7TL22"/>
<dbReference type="OrthoDB" id="5971203at2759"/>